<feature type="transmembrane region" description="Helical" evidence="1">
    <location>
        <begin position="177"/>
        <end position="198"/>
    </location>
</feature>
<keyword evidence="1" id="KW-0812">Transmembrane</keyword>
<dbReference type="PANTHER" id="PTHR30354:SF7">
    <property type="entry name" value="BLL7963 PROTEIN"/>
    <property type="match status" value="1"/>
</dbReference>
<gene>
    <name evidence="2" type="ORF">SDC9_102200</name>
</gene>
<evidence type="ECO:0000256" key="1">
    <source>
        <dbReference type="SAM" id="Phobius"/>
    </source>
</evidence>
<sequence>MVGIIGLILAIVVMIVGAYKGLGALPLTILAALVVIIFNQMPIWDTYSGIYIAGYTGTYTGYFLIFIFSALYAKIMDTSGSTTAIGYKLIDWFGKKRVILVSVLITSVLTYGGVSLFVCVFAVGPIMFLLFKEANLPRHLTAACLVIGAATYTMTALPGTPQLTNVIPTQFLGTKMTAAPVLSILCAAALFVLCMIYVNRAEKKALAANETWTYPAGVDHAMYEVRDRSVLPAAWKAFTPMVALIIFIIAGSQYIKSSAMLTVLAMLLGSVLALVLNLDKFKTVNMIKLFTTGLGDGISAIGGLAAVVAFGTVVSNSPAFTSVVKWVLSFNMHPYWMGIFSTAIISGITGSSSGGLRITLQALGENFVASGCNLNILHRLMSVAAGSLDSLPHSSGLFLIMGYLGLTHKESYRHIFFTTVAIPAVVVVVATLVCVTMGL</sequence>
<keyword evidence="1" id="KW-0472">Membrane</keyword>
<proteinExistence type="predicted"/>
<feature type="transmembrane region" description="Helical" evidence="1">
    <location>
        <begin position="335"/>
        <end position="360"/>
    </location>
</feature>
<feature type="transmembrane region" description="Helical" evidence="1">
    <location>
        <begin position="6"/>
        <end position="38"/>
    </location>
</feature>
<protein>
    <recommendedName>
        <fullName evidence="3">Citrate transporter-like domain-containing protein</fullName>
    </recommendedName>
</protein>
<evidence type="ECO:0008006" key="3">
    <source>
        <dbReference type="Google" id="ProtNLM"/>
    </source>
</evidence>
<dbReference type="GO" id="GO:0015128">
    <property type="term" value="F:gluconate transmembrane transporter activity"/>
    <property type="evidence" value="ECO:0007669"/>
    <property type="project" value="InterPro"/>
</dbReference>
<dbReference type="InterPro" id="IPR003474">
    <property type="entry name" value="Glcn_transporter"/>
</dbReference>
<dbReference type="AlphaFoldDB" id="A0A645AWW9"/>
<feature type="transmembrane region" description="Helical" evidence="1">
    <location>
        <begin position="258"/>
        <end position="278"/>
    </location>
</feature>
<name>A0A645AWW9_9ZZZZ</name>
<reference evidence="2" key="1">
    <citation type="submission" date="2019-08" db="EMBL/GenBank/DDBJ databases">
        <authorList>
            <person name="Kucharzyk K."/>
            <person name="Murdoch R.W."/>
            <person name="Higgins S."/>
            <person name="Loffler F."/>
        </authorList>
    </citation>
    <scope>NUCLEOTIDE SEQUENCE</scope>
</reference>
<accession>A0A645AWW9</accession>
<dbReference type="PANTHER" id="PTHR30354">
    <property type="entry name" value="GNT FAMILY GLUCONATE TRANSPORTER"/>
    <property type="match status" value="1"/>
</dbReference>
<feature type="transmembrane region" description="Helical" evidence="1">
    <location>
        <begin position="290"/>
        <end position="315"/>
    </location>
</feature>
<feature type="transmembrane region" description="Helical" evidence="1">
    <location>
        <begin position="415"/>
        <end position="435"/>
    </location>
</feature>
<dbReference type="EMBL" id="VSSQ01015259">
    <property type="protein sequence ID" value="MPM55403.1"/>
    <property type="molecule type" value="Genomic_DNA"/>
</dbReference>
<evidence type="ECO:0000313" key="2">
    <source>
        <dbReference type="EMBL" id="MPM55403.1"/>
    </source>
</evidence>
<organism evidence="2">
    <name type="scientific">bioreactor metagenome</name>
    <dbReference type="NCBI Taxonomy" id="1076179"/>
    <lineage>
        <taxon>unclassified sequences</taxon>
        <taxon>metagenomes</taxon>
        <taxon>ecological metagenomes</taxon>
    </lineage>
</organism>
<feature type="transmembrane region" description="Helical" evidence="1">
    <location>
        <begin position="50"/>
        <end position="73"/>
    </location>
</feature>
<dbReference type="GO" id="GO:0005886">
    <property type="term" value="C:plasma membrane"/>
    <property type="evidence" value="ECO:0007669"/>
    <property type="project" value="TreeGrafter"/>
</dbReference>
<feature type="transmembrane region" description="Helical" evidence="1">
    <location>
        <begin position="98"/>
        <end position="131"/>
    </location>
</feature>
<keyword evidence="1" id="KW-1133">Transmembrane helix</keyword>
<feature type="transmembrane region" description="Helical" evidence="1">
    <location>
        <begin position="140"/>
        <end position="157"/>
    </location>
</feature>
<feature type="transmembrane region" description="Helical" evidence="1">
    <location>
        <begin position="233"/>
        <end position="252"/>
    </location>
</feature>
<comment type="caution">
    <text evidence="2">The sequence shown here is derived from an EMBL/GenBank/DDBJ whole genome shotgun (WGS) entry which is preliminary data.</text>
</comment>